<dbReference type="GO" id="GO:0016747">
    <property type="term" value="F:acyltransferase activity, transferring groups other than amino-acyl groups"/>
    <property type="evidence" value="ECO:0007669"/>
    <property type="project" value="InterPro"/>
</dbReference>
<proteinExistence type="predicted"/>
<evidence type="ECO:0000259" key="1">
    <source>
        <dbReference type="PROSITE" id="PS51186"/>
    </source>
</evidence>
<feature type="domain" description="N-acetyltransferase" evidence="1">
    <location>
        <begin position="33"/>
        <end position="180"/>
    </location>
</feature>
<dbReference type="AlphaFoldDB" id="A0A6J5YRS0"/>
<dbReference type="Pfam" id="PF13302">
    <property type="entry name" value="Acetyltransf_3"/>
    <property type="match status" value="1"/>
</dbReference>
<dbReference type="SUPFAM" id="SSF55729">
    <property type="entry name" value="Acyl-CoA N-acyltransferases (Nat)"/>
    <property type="match status" value="1"/>
</dbReference>
<dbReference type="PROSITE" id="PS51186">
    <property type="entry name" value="GNAT"/>
    <property type="match status" value="1"/>
</dbReference>
<dbReference type="PANTHER" id="PTHR43792">
    <property type="entry name" value="GNAT FAMILY, PUTATIVE (AFU_ORTHOLOGUE AFUA_3G00765)-RELATED-RELATED"/>
    <property type="match status" value="1"/>
</dbReference>
<sequence length="183" mass="20545">MEIASENSMIHTDRLDLYLIKDSELFALGSESTQEQALNERLFANPHNVLTGEKPPHHNRIADVIAHPDNLKWYYRLIVERSSNILVGSTSFHAPPDSNGMLEIGIGIAQPCRNRGFATEALHGMWTWASKQEGVEVLRYTVSPDNLPSMKIISNFGFSFVGTQDDPEDGLENIYEQNAQQFA</sequence>
<reference evidence="2" key="1">
    <citation type="submission" date="2020-05" db="EMBL/GenBank/DDBJ databases">
        <authorList>
            <person name="Chiriac C."/>
            <person name="Salcher M."/>
            <person name="Ghai R."/>
            <person name="Kavagutti S V."/>
        </authorList>
    </citation>
    <scope>NUCLEOTIDE SEQUENCE</scope>
</reference>
<dbReference type="InterPro" id="IPR016181">
    <property type="entry name" value="Acyl_CoA_acyltransferase"/>
</dbReference>
<accession>A0A6J5YRS0</accession>
<organism evidence="2">
    <name type="scientific">freshwater metagenome</name>
    <dbReference type="NCBI Taxonomy" id="449393"/>
    <lineage>
        <taxon>unclassified sequences</taxon>
        <taxon>metagenomes</taxon>
        <taxon>ecological metagenomes</taxon>
    </lineage>
</organism>
<gene>
    <name evidence="2" type="ORF">UFOPK3770_00228</name>
</gene>
<dbReference type="Gene3D" id="3.40.630.30">
    <property type="match status" value="1"/>
</dbReference>
<name>A0A6J5YRS0_9ZZZZ</name>
<dbReference type="EMBL" id="CAESAJ010000012">
    <property type="protein sequence ID" value="CAB4331612.1"/>
    <property type="molecule type" value="Genomic_DNA"/>
</dbReference>
<dbReference type="PANTHER" id="PTHR43792:SF13">
    <property type="entry name" value="ACETYLTRANSFERASE"/>
    <property type="match status" value="1"/>
</dbReference>
<dbReference type="InterPro" id="IPR000182">
    <property type="entry name" value="GNAT_dom"/>
</dbReference>
<evidence type="ECO:0000313" key="2">
    <source>
        <dbReference type="EMBL" id="CAB4331612.1"/>
    </source>
</evidence>
<dbReference type="InterPro" id="IPR051531">
    <property type="entry name" value="N-acetyltransferase"/>
</dbReference>
<protein>
    <submittedName>
        <fullName evidence="2">Unannotated protein</fullName>
    </submittedName>
</protein>